<dbReference type="PANTHER" id="PTHR46144:SF6">
    <property type="entry name" value="C2H2-TYPE DOMAIN-CONTAINING PROTEIN"/>
    <property type="match status" value="1"/>
</dbReference>
<dbReference type="GO" id="GO:0005634">
    <property type="term" value="C:nucleus"/>
    <property type="evidence" value="ECO:0007669"/>
    <property type="project" value="UniProtKB-SubCell"/>
</dbReference>
<dbReference type="PANTHER" id="PTHR46144">
    <property type="entry name" value="ZINC FINGER PROTEIN 385B-LIKE"/>
    <property type="match status" value="1"/>
</dbReference>
<dbReference type="InterPro" id="IPR013087">
    <property type="entry name" value="Znf_C2H2_type"/>
</dbReference>
<dbReference type="Gene3D" id="3.30.160.60">
    <property type="entry name" value="Classic Zinc Finger"/>
    <property type="match status" value="4"/>
</dbReference>
<evidence type="ECO:0000256" key="7">
    <source>
        <dbReference type="SAM" id="MobiDB-lite"/>
    </source>
</evidence>
<evidence type="ECO:0000256" key="5">
    <source>
        <dbReference type="ARBA" id="ARBA00022833"/>
    </source>
</evidence>
<gene>
    <name evidence="10" type="ORF">OSB04_003310</name>
</gene>
<dbReference type="AlphaFoldDB" id="A0AA38TUW7"/>
<feature type="domain" description="U1-type" evidence="9">
    <location>
        <begin position="273"/>
        <end position="307"/>
    </location>
</feature>
<feature type="domain" description="C2H2-type" evidence="8">
    <location>
        <begin position="276"/>
        <end position="300"/>
    </location>
</feature>
<evidence type="ECO:0000256" key="6">
    <source>
        <dbReference type="ARBA" id="ARBA00023242"/>
    </source>
</evidence>
<evidence type="ECO:0000256" key="2">
    <source>
        <dbReference type="ARBA" id="ARBA00022723"/>
    </source>
</evidence>
<dbReference type="GO" id="GO:0008270">
    <property type="term" value="F:zinc ion binding"/>
    <property type="evidence" value="ECO:0007669"/>
    <property type="project" value="UniProtKB-KW"/>
</dbReference>
<comment type="subcellular location">
    <subcellularLocation>
        <location evidence="1">Nucleus</location>
    </subcellularLocation>
</comment>
<dbReference type="SMART" id="SM00451">
    <property type="entry name" value="ZnF_U1"/>
    <property type="match status" value="4"/>
</dbReference>
<organism evidence="10 11">
    <name type="scientific">Centaurea solstitialis</name>
    <name type="common">yellow star-thistle</name>
    <dbReference type="NCBI Taxonomy" id="347529"/>
    <lineage>
        <taxon>Eukaryota</taxon>
        <taxon>Viridiplantae</taxon>
        <taxon>Streptophyta</taxon>
        <taxon>Embryophyta</taxon>
        <taxon>Tracheophyta</taxon>
        <taxon>Spermatophyta</taxon>
        <taxon>Magnoliopsida</taxon>
        <taxon>eudicotyledons</taxon>
        <taxon>Gunneridae</taxon>
        <taxon>Pentapetalae</taxon>
        <taxon>asterids</taxon>
        <taxon>campanulids</taxon>
        <taxon>Asterales</taxon>
        <taxon>Asteraceae</taxon>
        <taxon>Carduoideae</taxon>
        <taxon>Cardueae</taxon>
        <taxon>Centaureinae</taxon>
        <taxon>Centaurea</taxon>
    </lineage>
</organism>
<dbReference type="GO" id="GO:0003676">
    <property type="term" value="F:nucleic acid binding"/>
    <property type="evidence" value="ECO:0007669"/>
    <property type="project" value="InterPro"/>
</dbReference>
<dbReference type="SUPFAM" id="SSF57667">
    <property type="entry name" value="beta-beta-alpha zinc fingers"/>
    <property type="match status" value="4"/>
</dbReference>
<evidence type="ECO:0000259" key="9">
    <source>
        <dbReference type="SMART" id="SM00451"/>
    </source>
</evidence>
<proteinExistence type="predicted"/>
<dbReference type="EMBL" id="JARYMX010000001">
    <property type="protein sequence ID" value="KAJ9567344.1"/>
    <property type="molecule type" value="Genomic_DNA"/>
</dbReference>
<evidence type="ECO:0000313" key="11">
    <source>
        <dbReference type="Proteomes" id="UP001172457"/>
    </source>
</evidence>
<keyword evidence="6" id="KW-0539">Nucleus</keyword>
<feature type="domain" description="C2H2-type" evidence="8">
    <location>
        <begin position="343"/>
        <end position="367"/>
    </location>
</feature>
<feature type="domain" description="C2H2-type" evidence="8">
    <location>
        <begin position="427"/>
        <end position="451"/>
    </location>
</feature>
<evidence type="ECO:0000256" key="3">
    <source>
        <dbReference type="ARBA" id="ARBA00022737"/>
    </source>
</evidence>
<dbReference type="Pfam" id="PF12874">
    <property type="entry name" value="zf-met"/>
    <property type="match status" value="3"/>
</dbReference>
<evidence type="ECO:0000256" key="1">
    <source>
        <dbReference type="ARBA" id="ARBA00004123"/>
    </source>
</evidence>
<feature type="domain" description="U1-type" evidence="9">
    <location>
        <begin position="424"/>
        <end position="458"/>
    </location>
</feature>
<keyword evidence="5" id="KW-0862">Zinc</keyword>
<keyword evidence="3" id="KW-0677">Repeat</keyword>
<dbReference type="InterPro" id="IPR051868">
    <property type="entry name" value="ZN346_ZMAT4"/>
</dbReference>
<dbReference type="InterPro" id="IPR036236">
    <property type="entry name" value="Znf_C2H2_sf"/>
</dbReference>
<keyword evidence="2" id="KW-0479">Metal-binding</keyword>
<evidence type="ECO:0000313" key="10">
    <source>
        <dbReference type="EMBL" id="KAJ9567344.1"/>
    </source>
</evidence>
<evidence type="ECO:0008006" key="12">
    <source>
        <dbReference type="Google" id="ProtNLM"/>
    </source>
</evidence>
<dbReference type="SMART" id="SM00355">
    <property type="entry name" value="ZnF_C2H2"/>
    <property type="match status" value="4"/>
</dbReference>
<protein>
    <recommendedName>
        <fullName evidence="12">C2H2-type domain-containing protein</fullName>
    </recommendedName>
</protein>
<feature type="domain" description="U1-type" evidence="9">
    <location>
        <begin position="135"/>
        <end position="169"/>
    </location>
</feature>
<dbReference type="Proteomes" id="UP001172457">
    <property type="component" value="Chromosome 1"/>
</dbReference>
<name>A0AA38TUW7_9ASTR</name>
<feature type="region of interest" description="Disordered" evidence="7">
    <location>
        <begin position="378"/>
        <end position="411"/>
    </location>
</feature>
<sequence length="466" mass="51760">MSEMLKEDQKSSSKFPFFSIANHGALLSSFDIPEPIIHPPGTDPYPVSNPNHHTENGFGSLPALDMDPCAVSVFVSEMEFFSRTTELTVSEHAGGTLSEPAAMESTTSYSPANSGVVAQKIADNVTVINIRAKDTQSVVCDICNVACNTEDVFDKHKQGKRHQKNVQKLAVSSPIKQEVLPPAKDATLRQEPEEKKKQDLVQSEESIFVCGIRDVLGSVNRNIFTDRIEAENLTAQQVSCGSFSKDGFPNRTSVSLTTVQPSTDKAQHKPIVHKTHWCELCDVCCDSDKTFQNHILGKKHKKKLESLKSSKGNSVDSERIPPIDSVATPRNVEVTNSEKNKSTRCDLCGICCNTYEELNKHNLGQKHQKKLKNSKHVFGGWSMEDDDDDDDEKRCKRKANWGSDEEDGDGKKQKLMMMMMEEMKPSFSCKVCNVVCTSLMDFTSHLASLDHSAMVLKQVESNEVQL</sequence>
<evidence type="ECO:0000259" key="8">
    <source>
        <dbReference type="SMART" id="SM00355"/>
    </source>
</evidence>
<keyword evidence="4" id="KW-0863">Zinc-finger</keyword>
<accession>A0AA38TUW7</accession>
<keyword evidence="11" id="KW-1185">Reference proteome</keyword>
<evidence type="ECO:0000256" key="4">
    <source>
        <dbReference type="ARBA" id="ARBA00022771"/>
    </source>
</evidence>
<feature type="domain" description="C2H2-type" evidence="8">
    <location>
        <begin position="138"/>
        <end position="162"/>
    </location>
</feature>
<reference evidence="10" key="1">
    <citation type="submission" date="2023-03" db="EMBL/GenBank/DDBJ databases">
        <title>Chromosome-scale reference genome and RAD-based genetic map of yellow starthistle (Centaurea solstitialis) reveal putative structural variation and QTLs associated with invader traits.</title>
        <authorList>
            <person name="Reatini B."/>
            <person name="Cang F.A."/>
            <person name="Jiang Q."/>
            <person name="Mckibben M.T.W."/>
            <person name="Barker M.S."/>
            <person name="Rieseberg L.H."/>
            <person name="Dlugosch K.M."/>
        </authorList>
    </citation>
    <scope>NUCLEOTIDE SEQUENCE</scope>
    <source>
        <strain evidence="10">CAN-66</strain>
        <tissue evidence="10">Leaf</tissue>
    </source>
</reference>
<feature type="domain" description="U1-type" evidence="9">
    <location>
        <begin position="340"/>
        <end position="374"/>
    </location>
</feature>
<comment type="caution">
    <text evidence="10">The sequence shown here is derived from an EMBL/GenBank/DDBJ whole genome shotgun (WGS) entry which is preliminary data.</text>
</comment>
<dbReference type="InterPro" id="IPR003604">
    <property type="entry name" value="Matrin/U1-like-C_Znf_C2H2"/>
</dbReference>